<reference evidence="1 3" key="2">
    <citation type="journal article" date="2014" name="BMC Genomics">
        <title>An improved genome release (version Mt4.0) for the model legume Medicago truncatula.</title>
        <authorList>
            <person name="Tang H."/>
            <person name="Krishnakumar V."/>
            <person name="Bidwell S."/>
            <person name="Rosen B."/>
            <person name="Chan A."/>
            <person name="Zhou S."/>
            <person name="Gentzbittel L."/>
            <person name="Childs K.L."/>
            <person name="Yandell M."/>
            <person name="Gundlach H."/>
            <person name="Mayer K.F."/>
            <person name="Schwartz D.C."/>
            <person name="Town C.D."/>
        </authorList>
    </citation>
    <scope>GENOME REANNOTATION</scope>
    <source>
        <strain evidence="1">A17</strain>
        <strain evidence="2 3">cv. Jemalong A17</strain>
    </source>
</reference>
<evidence type="ECO:0000313" key="1">
    <source>
        <dbReference type="EMBL" id="KEH28294.1"/>
    </source>
</evidence>
<dbReference type="EMBL" id="CM001221">
    <property type="protein sequence ID" value="KEH28294.1"/>
    <property type="molecule type" value="Genomic_DNA"/>
</dbReference>
<gene>
    <name evidence="1" type="ordered locus">MTR_5g083485</name>
</gene>
<dbReference type="AlphaFoldDB" id="A0A072UEV7"/>
<sequence>MAPVGCNPGFQVPALHHISLCRKMFLPLQTKHVSQSRPIPERSQRTARLSEKLQRMRIPAHFWFPAAPGGRAGSRFSQQSHYPGSNDTLVGSALLYRIDYLDYSRNISTTKLLSNTNLDYMQSWVPAFNAVSHNDGR</sequence>
<proteinExistence type="predicted"/>
<evidence type="ECO:0000313" key="2">
    <source>
        <dbReference type="EnsemblPlants" id="KEH28294"/>
    </source>
</evidence>
<reference evidence="1 3" key="1">
    <citation type="journal article" date="2011" name="Nature">
        <title>The Medicago genome provides insight into the evolution of rhizobial symbioses.</title>
        <authorList>
            <person name="Young N.D."/>
            <person name="Debelle F."/>
            <person name="Oldroyd G.E."/>
            <person name="Geurts R."/>
            <person name="Cannon S.B."/>
            <person name="Udvardi M.K."/>
            <person name="Benedito V.A."/>
            <person name="Mayer K.F."/>
            <person name="Gouzy J."/>
            <person name="Schoof H."/>
            <person name="Van de Peer Y."/>
            <person name="Proost S."/>
            <person name="Cook D.R."/>
            <person name="Meyers B.C."/>
            <person name="Spannagl M."/>
            <person name="Cheung F."/>
            <person name="De Mita S."/>
            <person name="Krishnakumar V."/>
            <person name="Gundlach H."/>
            <person name="Zhou S."/>
            <person name="Mudge J."/>
            <person name="Bharti A.K."/>
            <person name="Murray J.D."/>
            <person name="Naoumkina M.A."/>
            <person name="Rosen B."/>
            <person name="Silverstein K.A."/>
            <person name="Tang H."/>
            <person name="Rombauts S."/>
            <person name="Zhao P.X."/>
            <person name="Zhou P."/>
            <person name="Barbe V."/>
            <person name="Bardou P."/>
            <person name="Bechner M."/>
            <person name="Bellec A."/>
            <person name="Berger A."/>
            <person name="Berges H."/>
            <person name="Bidwell S."/>
            <person name="Bisseling T."/>
            <person name="Choisne N."/>
            <person name="Couloux A."/>
            <person name="Denny R."/>
            <person name="Deshpande S."/>
            <person name="Dai X."/>
            <person name="Doyle J.J."/>
            <person name="Dudez A.M."/>
            <person name="Farmer A.D."/>
            <person name="Fouteau S."/>
            <person name="Franken C."/>
            <person name="Gibelin C."/>
            <person name="Gish J."/>
            <person name="Goldstein S."/>
            <person name="Gonzalez A.J."/>
            <person name="Green P.J."/>
            <person name="Hallab A."/>
            <person name="Hartog M."/>
            <person name="Hua A."/>
            <person name="Humphray S.J."/>
            <person name="Jeong D.H."/>
            <person name="Jing Y."/>
            <person name="Jocker A."/>
            <person name="Kenton S.M."/>
            <person name="Kim D.J."/>
            <person name="Klee K."/>
            <person name="Lai H."/>
            <person name="Lang C."/>
            <person name="Lin S."/>
            <person name="Macmil S.L."/>
            <person name="Magdelenat G."/>
            <person name="Matthews L."/>
            <person name="McCorrison J."/>
            <person name="Monaghan E.L."/>
            <person name="Mun J.H."/>
            <person name="Najar F.Z."/>
            <person name="Nicholson C."/>
            <person name="Noirot C."/>
            <person name="O'Bleness M."/>
            <person name="Paule C.R."/>
            <person name="Poulain J."/>
            <person name="Prion F."/>
            <person name="Qin B."/>
            <person name="Qu C."/>
            <person name="Retzel E.F."/>
            <person name="Riddle C."/>
            <person name="Sallet E."/>
            <person name="Samain S."/>
            <person name="Samson N."/>
            <person name="Sanders I."/>
            <person name="Saurat O."/>
            <person name="Scarpelli C."/>
            <person name="Schiex T."/>
            <person name="Segurens B."/>
            <person name="Severin A.J."/>
            <person name="Sherrier D.J."/>
            <person name="Shi R."/>
            <person name="Sims S."/>
            <person name="Singer S.R."/>
            <person name="Sinharoy S."/>
            <person name="Sterck L."/>
            <person name="Viollet A."/>
            <person name="Wang B.B."/>
            <person name="Wang K."/>
            <person name="Wang M."/>
            <person name="Wang X."/>
            <person name="Warfsmann J."/>
            <person name="Weissenbach J."/>
            <person name="White D.D."/>
            <person name="White J.D."/>
            <person name="Wiley G.B."/>
            <person name="Wincker P."/>
            <person name="Xing Y."/>
            <person name="Yang L."/>
            <person name="Yao Z."/>
            <person name="Ying F."/>
            <person name="Zhai J."/>
            <person name="Zhou L."/>
            <person name="Zuber A."/>
            <person name="Denarie J."/>
            <person name="Dixon R.A."/>
            <person name="May G.D."/>
            <person name="Schwartz D.C."/>
            <person name="Rogers J."/>
            <person name="Quetier F."/>
            <person name="Town C.D."/>
            <person name="Roe B.A."/>
        </authorList>
    </citation>
    <scope>NUCLEOTIDE SEQUENCE [LARGE SCALE GENOMIC DNA]</scope>
    <source>
        <strain evidence="1">A17</strain>
        <strain evidence="2 3">cv. Jemalong A17</strain>
    </source>
</reference>
<accession>A0A072UEV7</accession>
<keyword evidence="3" id="KW-1185">Reference proteome</keyword>
<dbReference type="Proteomes" id="UP000002051">
    <property type="component" value="Chromosome 5"/>
</dbReference>
<evidence type="ECO:0000313" key="3">
    <source>
        <dbReference type="Proteomes" id="UP000002051"/>
    </source>
</evidence>
<reference evidence="2" key="3">
    <citation type="submission" date="2015-04" db="UniProtKB">
        <authorList>
            <consortium name="EnsemblPlants"/>
        </authorList>
    </citation>
    <scope>IDENTIFICATION</scope>
    <source>
        <strain evidence="2">cv. Jemalong A17</strain>
    </source>
</reference>
<name>A0A072UEV7_MEDTR</name>
<organism evidence="1 3">
    <name type="scientific">Medicago truncatula</name>
    <name type="common">Barrel medic</name>
    <name type="synonym">Medicago tribuloides</name>
    <dbReference type="NCBI Taxonomy" id="3880"/>
    <lineage>
        <taxon>Eukaryota</taxon>
        <taxon>Viridiplantae</taxon>
        <taxon>Streptophyta</taxon>
        <taxon>Embryophyta</taxon>
        <taxon>Tracheophyta</taxon>
        <taxon>Spermatophyta</taxon>
        <taxon>Magnoliopsida</taxon>
        <taxon>eudicotyledons</taxon>
        <taxon>Gunneridae</taxon>
        <taxon>Pentapetalae</taxon>
        <taxon>rosids</taxon>
        <taxon>fabids</taxon>
        <taxon>Fabales</taxon>
        <taxon>Fabaceae</taxon>
        <taxon>Papilionoideae</taxon>
        <taxon>50 kb inversion clade</taxon>
        <taxon>NPAAA clade</taxon>
        <taxon>Hologalegina</taxon>
        <taxon>IRL clade</taxon>
        <taxon>Trifolieae</taxon>
        <taxon>Medicago</taxon>
    </lineage>
</organism>
<dbReference type="EnsemblPlants" id="KEH28294">
    <property type="protein sequence ID" value="KEH28294"/>
    <property type="gene ID" value="MTR_5g083485"/>
</dbReference>
<protein>
    <submittedName>
        <fullName evidence="1 2">Uncharacterized protein</fullName>
    </submittedName>
</protein>
<dbReference type="HOGENOM" id="CLU_1868169_0_0_1"/>